<comment type="caution">
    <text evidence="2">The sequence shown here is derived from an EMBL/GenBank/DDBJ whole genome shotgun (WGS) entry which is preliminary data.</text>
</comment>
<name>A0A0F9LVS2_9ZZZZ</name>
<proteinExistence type="predicted"/>
<gene>
    <name evidence="2" type="ORF">LCGC14_1167170</name>
</gene>
<keyword evidence="1" id="KW-1133">Transmembrane helix</keyword>
<feature type="non-terminal residue" evidence="2">
    <location>
        <position position="1"/>
    </location>
</feature>
<feature type="transmembrane region" description="Helical" evidence="1">
    <location>
        <begin position="63"/>
        <end position="82"/>
    </location>
</feature>
<reference evidence="2" key="1">
    <citation type="journal article" date="2015" name="Nature">
        <title>Complex archaea that bridge the gap between prokaryotes and eukaryotes.</title>
        <authorList>
            <person name="Spang A."/>
            <person name="Saw J.H."/>
            <person name="Jorgensen S.L."/>
            <person name="Zaremba-Niedzwiedzka K."/>
            <person name="Martijn J."/>
            <person name="Lind A.E."/>
            <person name="van Eijk R."/>
            <person name="Schleper C."/>
            <person name="Guy L."/>
            <person name="Ettema T.J."/>
        </authorList>
    </citation>
    <scope>NUCLEOTIDE SEQUENCE</scope>
</reference>
<evidence type="ECO:0000313" key="2">
    <source>
        <dbReference type="EMBL" id="KKM97518.1"/>
    </source>
</evidence>
<protein>
    <submittedName>
        <fullName evidence="2">Uncharacterized protein</fullName>
    </submittedName>
</protein>
<organism evidence="2">
    <name type="scientific">marine sediment metagenome</name>
    <dbReference type="NCBI Taxonomy" id="412755"/>
    <lineage>
        <taxon>unclassified sequences</taxon>
        <taxon>metagenomes</taxon>
        <taxon>ecological metagenomes</taxon>
    </lineage>
</organism>
<accession>A0A0F9LVS2</accession>
<dbReference type="AlphaFoldDB" id="A0A0F9LVS2"/>
<dbReference type="EMBL" id="LAZR01005739">
    <property type="protein sequence ID" value="KKM97518.1"/>
    <property type="molecule type" value="Genomic_DNA"/>
</dbReference>
<keyword evidence="1" id="KW-0812">Transmembrane</keyword>
<sequence>SIFLFMQPETVEAIKKVFGGGTGSIISSIFGLEFVISLYFLYRIIKKTGKTLGWRILFFKKDGLILFTLACVFAQTLTRFIIANDIPNQGITEGELGIANMLMADKFIISILMIFFLGTTLLIYYIKPHETSMFMRLQKETVSTEEESMERIYKIIRSEYLRRGEAYPLEILERELIKATHLSRGNVYSLVEQLAKKDMDILITEEKKEVGKPIKMIDFTSVTEKFDKKGVAAQKAKHFLSERLYETALKKEKKESRLLKSASNDQPEDSFISSLTADYSKKQVDKELFQQKLQGGTEISFADQSESLKNQIIRIIKKEYLFRIEKLKKNPEFFIPISEISNEIESATKVNPGELYPILEDLSKTDLELRLVNNPDEPEDKLITFLPFSDDNMNYSLANFRPEEYSKFRTTVTKNFLKYSKAKRDKKTIFQLKKGIIARTDSQAAWLNLLNILYKNYSLYSEQLSKIPNMKGLLKSLDVMIKDFEKREALKNSKT</sequence>
<keyword evidence="1" id="KW-0472">Membrane</keyword>
<evidence type="ECO:0000256" key="1">
    <source>
        <dbReference type="SAM" id="Phobius"/>
    </source>
</evidence>
<feature type="transmembrane region" description="Helical" evidence="1">
    <location>
        <begin position="20"/>
        <end position="42"/>
    </location>
</feature>
<feature type="transmembrane region" description="Helical" evidence="1">
    <location>
        <begin position="107"/>
        <end position="126"/>
    </location>
</feature>